<keyword evidence="1 2" id="KW-0732">Signal</keyword>
<proteinExistence type="predicted"/>
<dbReference type="PANTHER" id="PTHR33376:SF15">
    <property type="entry name" value="BLL6794 PROTEIN"/>
    <property type="match status" value="1"/>
</dbReference>
<feature type="chain" id="PRO_5045263323" evidence="2">
    <location>
        <begin position="32"/>
        <end position="381"/>
    </location>
</feature>
<protein>
    <submittedName>
        <fullName evidence="3">TRAP transporter substrate-binding protein DctP</fullName>
    </submittedName>
</protein>
<gene>
    <name evidence="3" type="primary">dctP</name>
    <name evidence="3" type="ORF">P5G46_12230</name>
</gene>
<dbReference type="InterPro" id="IPR018389">
    <property type="entry name" value="DctP_fam"/>
</dbReference>
<dbReference type="Proteomes" id="UP001630303">
    <property type="component" value="Unassembled WGS sequence"/>
</dbReference>
<sequence>MMFSQHSRPRSRRALALAGGLAAALAISGCAGIQNSGGGDAAGESVTFTLATGAQAGTPNAAVQDWFLDRVEEVTEGRISFERTATEALCKAAEVADCVRDGRAQIGVTVPDYTPQYFPSTSMVSIPFLSQNSQAIMQSIYDLHTGYEPAMAVMDGNNLHHVATWPVGRFLLGSKEPLTDASQFAGLQMRASGPIIQQVLSGAGANIVAITAPETYEAVERGVVSSIGGAIDFPVNYKIMELLPYWSDPGVGQYSTFGMWVSKDAYDALPDDLREQFDSVVEELNGGAGIAAFNETAAGQCQEMLDAPTVQDLTAWDESATASWEDTVGDTGAQKWIELATGQGLQDAEGVLEQYIAGLETYADAEYDDATSDCVAAFADR</sequence>
<dbReference type="RefSeq" id="WP_375094625.1">
    <property type="nucleotide sequence ID" value="NZ_JAROCE010000003.1"/>
</dbReference>
<dbReference type="EMBL" id="JAROCE010000003">
    <property type="protein sequence ID" value="MFM2721275.1"/>
    <property type="molecule type" value="Genomic_DNA"/>
</dbReference>
<dbReference type="Pfam" id="PF03480">
    <property type="entry name" value="DctP"/>
    <property type="match status" value="1"/>
</dbReference>
<evidence type="ECO:0000256" key="2">
    <source>
        <dbReference type="SAM" id="SignalP"/>
    </source>
</evidence>
<evidence type="ECO:0000256" key="1">
    <source>
        <dbReference type="ARBA" id="ARBA00022729"/>
    </source>
</evidence>
<evidence type="ECO:0000313" key="4">
    <source>
        <dbReference type="Proteomes" id="UP001630303"/>
    </source>
</evidence>
<accession>A0ABW9GHY1</accession>
<dbReference type="NCBIfam" id="NF037995">
    <property type="entry name" value="TRAP_S1"/>
    <property type="match status" value="1"/>
</dbReference>
<name>A0ABW9GHY1_9MICO</name>
<evidence type="ECO:0000313" key="3">
    <source>
        <dbReference type="EMBL" id="MFM2721275.1"/>
    </source>
</evidence>
<keyword evidence="4" id="KW-1185">Reference proteome</keyword>
<dbReference type="PANTHER" id="PTHR33376">
    <property type="match status" value="1"/>
</dbReference>
<comment type="caution">
    <text evidence="3">The sequence shown here is derived from an EMBL/GenBank/DDBJ whole genome shotgun (WGS) entry which is preliminary data.</text>
</comment>
<organism evidence="3 4">
    <name type="scientific">Microbacterium mcarthurae</name>
    <dbReference type="NCBI Taxonomy" id="3035918"/>
    <lineage>
        <taxon>Bacteria</taxon>
        <taxon>Bacillati</taxon>
        <taxon>Actinomycetota</taxon>
        <taxon>Actinomycetes</taxon>
        <taxon>Micrococcales</taxon>
        <taxon>Microbacteriaceae</taxon>
        <taxon>Microbacterium</taxon>
    </lineage>
</organism>
<reference evidence="3 4" key="1">
    <citation type="submission" date="2023-03" db="EMBL/GenBank/DDBJ databases">
        <title>MT1 and MT2 Draft Genomes of Novel Species.</title>
        <authorList>
            <person name="Venkateswaran K."/>
        </authorList>
    </citation>
    <scope>NUCLEOTIDE SEQUENCE [LARGE SCALE GENOMIC DNA]</scope>
    <source>
        <strain evidence="3 4">IF8SW-P5</strain>
    </source>
</reference>
<feature type="signal peptide" evidence="2">
    <location>
        <begin position="1"/>
        <end position="31"/>
    </location>
</feature>
<dbReference type="InterPro" id="IPR038404">
    <property type="entry name" value="TRAP_DctP_sf"/>
</dbReference>
<dbReference type="Gene3D" id="3.40.190.170">
    <property type="entry name" value="Bacterial extracellular solute-binding protein, family 7"/>
    <property type="match status" value="1"/>
</dbReference>